<dbReference type="Pfam" id="PF01381">
    <property type="entry name" value="HTH_3"/>
    <property type="match status" value="1"/>
</dbReference>
<proteinExistence type="predicted"/>
<protein>
    <submittedName>
        <fullName evidence="2">Transcriptional regulator</fullName>
    </submittedName>
</protein>
<dbReference type="SUPFAM" id="SSF48452">
    <property type="entry name" value="TPR-like"/>
    <property type="match status" value="1"/>
</dbReference>
<dbReference type="PANTHER" id="PTHR37038:SF14">
    <property type="entry name" value="TRANSCRIPTIONAL ACTIVATOR"/>
    <property type="match status" value="1"/>
</dbReference>
<name>A0A1E8B6Z0_BACMY</name>
<dbReference type="AlphaFoldDB" id="A0A1E8B6Z0"/>
<dbReference type="Gene3D" id="1.10.260.40">
    <property type="entry name" value="lambda repressor-like DNA-binding domains"/>
    <property type="match status" value="1"/>
</dbReference>
<dbReference type="EMBL" id="LXLT01000035">
    <property type="protein sequence ID" value="OFD78304.1"/>
    <property type="molecule type" value="Genomic_DNA"/>
</dbReference>
<dbReference type="GO" id="GO:0003677">
    <property type="term" value="F:DNA binding"/>
    <property type="evidence" value="ECO:0007669"/>
    <property type="project" value="InterPro"/>
</dbReference>
<evidence type="ECO:0000259" key="1">
    <source>
        <dbReference type="PROSITE" id="PS50943"/>
    </source>
</evidence>
<dbReference type="InterPro" id="IPR011990">
    <property type="entry name" value="TPR-like_helical_dom_sf"/>
</dbReference>
<dbReference type="SUPFAM" id="SSF47413">
    <property type="entry name" value="lambda repressor-like DNA-binding domains"/>
    <property type="match status" value="1"/>
</dbReference>
<accession>A0A1E8B6Z0</accession>
<evidence type="ECO:0000313" key="2">
    <source>
        <dbReference type="EMBL" id="OFD78304.1"/>
    </source>
</evidence>
<dbReference type="RefSeq" id="WP_070143434.1">
    <property type="nucleotide sequence ID" value="NZ_LXLT01000035.1"/>
</dbReference>
<dbReference type="SMART" id="SM00530">
    <property type="entry name" value="HTH_XRE"/>
    <property type="match status" value="1"/>
</dbReference>
<feature type="domain" description="HTH cro/C1-type" evidence="1">
    <location>
        <begin position="7"/>
        <end position="60"/>
    </location>
</feature>
<dbReference type="CDD" id="cd00093">
    <property type="entry name" value="HTH_XRE"/>
    <property type="match status" value="1"/>
</dbReference>
<dbReference type="InterPro" id="IPR010982">
    <property type="entry name" value="Lambda_DNA-bd_dom_sf"/>
</dbReference>
<gene>
    <name evidence="2" type="ORF">BWGOE8_28140</name>
</gene>
<dbReference type="InterPro" id="IPR053163">
    <property type="entry name" value="HTH-type_regulator_Rgg"/>
</dbReference>
<sequence length="422" mass="49787">MEIGERIRQVRMHKGLTQGDLVSGICSITYLSRIESGKIKPSSSFLIKVSKKLGVNCDFLIDGNHEEIKLTILEICDKYKKDKSITEAELSLLELYVREVDSIPLLLKTYGVIIYYHVRNKNLLYVKLFVEQASQMIPSQVEMQNTEDYIYYLRARGLYFSNKGDYFTAYEVYKKIENMLEPEETELHADTYYNLSIVSQNLNKDQSISRIYAKKAYKLYKKFNIEQYKIYALILLAMQYNKDKQYEQAYETLKQVENESKVENEPLNLCFLKYNYGKIYQALKDYKNAIKCYEENLILCEYLPNKEGKVYTIQNLMEIYIELKDWQKVTKLIDEAFEILSICDVPYAHVQLYGFKAEKSKIWVDYNGYEKNMKTAIEMGIEKQQYSLVAALAYKLGDYYYENRSYKLSAKYFKISAENKMD</sequence>
<dbReference type="Proteomes" id="UP000175706">
    <property type="component" value="Unassembled WGS sequence"/>
</dbReference>
<dbReference type="Gene3D" id="1.25.40.10">
    <property type="entry name" value="Tetratricopeptide repeat domain"/>
    <property type="match status" value="1"/>
</dbReference>
<dbReference type="PROSITE" id="PS50943">
    <property type="entry name" value="HTH_CROC1"/>
    <property type="match status" value="1"/>
</dbReference>
<reference evidence="2 3" key="1">
    <citation type="submission" date="2016-05" db="EMBL/GenBank/DDBJ databases">
        <title>Bacillus thuringiensis and Bacillus weihenstephanensis as novel biocontrol agents of wilt causing Verticillium species.</title>
        <authorList>
            <person name="Hollensteiner J."/>
            <person name="Wemheuer F."/>
            <person name="Harting R."/>
            <person name="Kolarzyk A."/>
            <person name="Diaz-Valerio S."/>
            <person name="Poehlein A."/>
            <person name="Brzuszkiewicz E."/>
            <person name="Nesemann K."/>
            <person name="Braus-Stromeyer S."/>
            <person name="Braus G."/>
            <person name="Daniel R."/>
            <person name="Liesegang H."/>
        </authorList>
    </citation>
    <scope>NUCLEOTIDE SEQUENCE [LARGE SCALE GENOMIC DNA]</scope>
    <source>
        <strain evidence="2 3">GOE8</strain>
    </source>
</reference>
<organism evidence="2 3">
    <name type="scientific">Bacillus mycoides</name>
    <dbReference type="NCBI Taxonomy" id="1405"/>
    <lineage>
        <taxon>Bacteria</taxon>
        <taxon>Bacillati</taxon>
        <taxon>Bacillota</taxon>
        <taxon>Bacilli</taxon>
        <taxon>Bacillales</taxon>
        <taxon>Bacillaceae</taxon>
        <taxon>Bacillus</taxon>
        <taxon>Bacillus cereus group</taxon>
    </lineage>
</organism>
<comment type="caution">
    <text evidence="2">The sequence shown here is derived from an EMBL/GenBank/DDBJ whole genome shotgun (WGS) entry which is preliminary data.</text>
</comment>
<dbReference type="PANTHER" id="PTHR37038">
    <property type="entry name" value="TRANSCRIPTIONAL REGULATOR-RELATED"/>
    <property type="match status" value="1"/>
</dbReference>
<dbReference type="PATRIC" id="fig|86662.25.peg.2866"/>
<dbReference type="InterPro" id="IPR001387">
    <property type="entry name" value="Cro/C1-type_HTH"/>
</dbReference>
<evidence type="ECO:0000313" key="3">
    <source>
        <dbReference type="Proteomes" id="UP000175706"/>
    </source>
</evidence>